<feature type="transmembrane region" description="Helical" evidence="12">
    <location>
        <begin position="188"/>
        <end position="207"/>
    </location>
</feature>
<feature type="transmembrane region" description="Helical" evidence="12">
    <location>
        <begin position="96"/>
        <end position="118"/>
    </location>
</feature>
<evidence type="ECO:0000256" key="2">
    <source>
        <dbReference type="ARBA" id="ARBA00008586"/>
    </source>
</evidence>
<keyword evidence="4 12" id="KW-0812">Transmembrane</keyword>
<dbReference type="InterPro" id="IPR050382">
    <property type="entry name" value="MFS_Na/Anion_cotransporter"/>
</dbReference>
<dbReference type="GO" id="GO:0006820">
    <property type="term" value="P:monoatomic anion transport"/>
    <property type="evidence" value="ECO:0007669"/>
    <property type="project" value="TreeGrafter"/>
</dbReference>
<feature type="transmembrane region" description="Helical" evidence="12">
    <location>
        <begin position="326"/>
        <end position="344"/>
    </location>
</feature>
<evidence type="ECO:0000256" key="3">
    <source>
        <dbReference type="ARBA" id="ARBA00022448"/>
    </source>
</evidence>
<dbReference type="AlphaFoldDB" id="A0A9P0PGE2"/>
<dbReference type="CDD" id="cd17318">
    <property type="entry name" value="MFS_SLC17"/>
    <property type="match status" value="1"/>
</dbReference>
<name>A0A9P0PGE2_ACAOB</name>
<keyword evidence="8 12" id="KW-0472">Membrane</keyword>
<keyword evidence="9" id="KW-0406">Ion transport</keyword>
<evidence type="ECO:0000259" key="13">
    <source>
        <dbReference type="PROSITE" id="PS50850"/>
    </source>
</evidence>
<keyword evidence="9" id="KW-0739">Sodium transport</keyword>
<keyword evidence="6 12" id="KW-1133">Transmembrane helix</keyword>
<feature type="transmembrane region" description="Helical" evidence="12">
    <location>
        <begin position="160"/>
        <end position="181"/>
    </location>
</feature>
<keyword evidence="15" id="KW-1185">Reference proteome</keyword>
<evidence type="ECO:0000256" key="4">
    <source>
        <dbReference type="ARBA" id="ARBA00022692"/>
    </source>
</evidence>
<comment type="subcellular location">
    <subcellularLocation>
        <location evidence="1">Membrane</location>
        <topology evidence="1">Multi-pass membrane protein</topology>
    </subcellularLocation>
</comment>
<comment type="function">
    <text evidence="10">May be an inorganic phosphate cotransporter.</text>
</comment>
<comment type="caution">
    <text evidence="14">The sequence shown here is derived from an EMBL/GenBank/DDBJ whole genome shotgun (WGS) entry which is preliminary data.</text>
</comment>
<comment type="similarity">
    <text evidence="2">Belongs to the major facilitator superfamily. Sodium/anion cotransporter family.</text>
</comment>
<feature type="transmembrane region" description="Helical" evidence="12">
    <location>
        <begin position="383"/>
        <end position="405"/>
    </location>
</feature>
<evidence type="ECO:0000256" key="9">
    <source>
        <dbReference type="ARBA" id="ARBA00023201"/>
    </source>
</evidence>
<dbReference type="GO" id="GO:0016020">
    <property type="term" value="C:membrane"/>
    <property type="evidence" value="ECO:0007669"/>
    <property type="project" value="UniProtKB-SubCell"/>
</dbReference>
<reference evidence="14" key="1">
    <citation type="submission" date="2022-03" db="EMBL/GenBank/DDBJ databases">
        <authorList>
            <person name="Sayadi A."/>
        </authorList>
    </citation>
    <scope>NUCLEOTIDE SEQUENCE</scope>
</reference>
<feature type="transmembrane region" description="Helical" evidence="12">
    <location>
        <begin position="420"/>
        <end position="440"/>
    </location>
</feature>
<evidence type="ECO:0000256" key="8">
    <source>
        <dbReference type="ARBA" id="ARBA00023136"/>
    </source>
</evidence>
<dbReference type="InterPro" id="IPR011701">
    <property type="entry name" value="MFS"/>
</dbReference>
<evidence type="ECO:0000313" key="14">
    <source>
        <dbReference type="EMBL" id="CAH1984643.1"/>
    </source>
</evidence>
<dbReference type="Pfam" id="PF07690">
    <property type="entry name" value="MFS_1"/>
    <property type="match status" value="1"/>
</dbReference>
<dbReference type="EMBL" id="CAKOFQ010006960">
    <property type="protein sequence ID" value="CAH1984643.1"/>
    <property type="molecule type" value="Genomic_DNA"/>
</dbReference>
<dbReference type="SUPFAM" id="SSF103473">
    <property type="entry name" value="MFS general substrate transporter"/>
    <property type="match status" value="1"/>
</dbReference>
<evidence type="ECO:0000313" key="15">
    <source>
        <dbReference type="Proteomes" id="UP001152888"/>
    </source>
</evidence>
<accession>A0A9P0PGE2</accession>
<dbReference type="InterPro" id="IPR036259">
    <property type="entry name" value="MFS_trans_sf"/>
</dbReference>
<feature type="transmembrane region" description="Helical" evidence="12">
    <location>
        <begin position="350"/>
        <end position="371"/>
    </location>
</feature>
<dbReference type="InterPro" id="IPR020846">
    <property type="entry name" value="MFS_dom"/>
</dbReference>
<dbReference type="FunFam" id="1.20.1250.20:FF:000003">
    <property type="entry name" value="Solute carrier family 17 member 3"/>
    <property type="match status" value="1"/>
</dbReference>
<dbReference type="OrthoDB" id="2985014at2759"/>
<keyword evidence="7" id="KW-0915">Sodium</keyword>
<evidence type="ECO:0000256" key="11">
    <source>
        <dbReference type="ARBA" id="ARBA00068450"/>
    </source>
</evidence>
<feature type="transmembrane region" description="Helical" evidence="12">
    <location>
        <begin position="67"/>
        <end position="84"/>
    </location>
</feature>
<keyword evidence="3" id="KW-0813">Transport</keyword>
<gene>
    <name evidence="14" type="ORF">ACAOBT_LOCUS16225</name>
</gene>
<dbReference type="PANTHER" id="PTHR11662">
    <property type="entry name" value="SOLUTE CARRIER FAMILY 17"/>
    <property type="match status" value="1"/>
</dbReference>
<sequence>MTVESDKAEKPASCLGVRHIQYFLLFSILNLAYGIRSILSVTIYAMIDPDPHNRDIPTYPEWSDKKNVMLSSFFWGYIILQIGVGQMAKNYGPKWLIGGAAFIGSAFCALVPLCGHWFGYQGVVACRILTGLTQGFIYPCGHNLISAWTPLEDRAKIGSFVYAGGPLGTVISLPIAGFISSSVVGWPVVFYLYGALGMIWAVIWFLIGSNSPATDKFISKEEREYIEAGIESEADGEKVPTPWKEIFTSLPFWGVLVAHCGQNLGFWTLLTEIPSYMQNILHFDIKSNSTLSALPYLVMWLLSLVMSYIADYLIIRGVKVGTSRKIFNSIGLFVPALALIGLSFVEKSHYVWAIVLLVTAVGFNSAVFSGYNVNHIDLSPVHAGTLMGITNSLSNIFSLVSPLIIDVVRLSTGYQETDKSLWTIVFCIASGVYLFVGIFYDMVASGEVQPWNQRCSKPEDNTIKMEPI</sequence>
<feature type="domain" description="Major facilitator superfamily (MFS) profile" evidence="13">
    <location>
        <begin position="20"/>
        <end position="448"/>
    </location>
</feature>
<feature type="transmembrane region" description="Helical" evidence="12">
    <location>
        <begin position="20"/>
        <end position="47"/>
    </location>
</feature>
<dbReference type="PROSITE" id="PS50850">
    <property type="entry name" value="MFS"/>
    <property type="match status" value="1"/>
</dbReference>
<organism evidence="14 15">
    <name type="scientific">Acanthoscelides obtectus</name>
    <name type="common">Bean weevil</name>
    <name type="synonym">Bruchus obtectus</name>
    <dbReference type="NCBI Taxonomy" id="200917"/>
    <lineage>
        <taxon>Eukaryota</taxon>
        <taxon>Metazoa</taxon>
        <taxon>Ecdysozoa</taxon>
        <taxon>Arthropoda</taxon>
        <taxon>Hexapoda</taxon>
        <taxon>Insecta</taxon>
        <taxon>Pterygota</taxon>
        <taxon>Neoptera</taxon>
        <taxon>Endopterygota</taxon>
        <taxon>Coleoptera</taxon>
        <taxon>Polyphaga</taxon>
        <taxon>Cucujiformia</taxon>
        <taxon>Chrysomeloidea</taxon>
        <taxon>Chrysomelidae</taxon>
        <taxon>Bruchinae</taxon>
        <taxon>Bruchini</taxon>
        <taxon>Acanthoscelides</taxon>
    </lineage>
</organism>
<evidence type="ECO:0000256" key="10">
    <source>
        <dbReference type="ARBA" id="ARBA00054632"/>
    </source>
</evidence>
<dbReference type="FunFam" id="1.20.1250.20:FF:000144">
    <property type="entry name" value="Picot, isoform B"/>
    <property type="match status" value="1"/>
</dbReference>
<evidence type="ECO:0000256" key="5">
    <source>
        <dbReference type="ARBA" id="ARBA00022847"/>
    </source>
</evidence>
<evidence type="ECO:0000256" key="6">
    <source>
        <dbReference type="ARBA" id="ARBA00022989"/>
    </source>
</evidence>
<evidence type="ECO:0000256" key="12">
    <source>
        <dbReference type="SAM" id="Phobius"/>
    </source>
</evidence>
<feature type="transmembrane region" description="Helical" evidence="12">
    <location>
        <begin position="293"/>
        <end position="314"/>
    </location>
</feature>
<proteinExistence type="inferred from homology"/>
<evidence type="ECO:0000256" key="7">
    <source>
        <dbReference type="ARBA" id="ARBA00023053"/>
    </source>
</evidence>
<dbReference type="GO" id="GO:0006814">
    <property type="term" value="P:sodium ion transport"/>
    <property type="evidence" value="ECO:0007669"/>
    <property type="project" value="UniProtKB-KW"/>
</dbReference>
<dbReference type="GO" id="GO:0015293">
    <property type="term" value="F:symporter activity"/>
    <property type="evidence" value="ECO:0007669"/>
    <property type="project" value="UniProtKB-KW"/>
</dbReference>
<dbReference type="Gene3D" id="1.20.1250.20">
    <property type="entry name" value="MFS general substrate transporter like domains"/>
    <property type="match status" value="2"/>
</dbReference>
<dbReference type="PANTHER" id="PTHR11662:SF280">
    <property type="entry name" value="FI21844P1-RELATED"/>
    <property type="match status" value="1"/>
</dbReference>
<evidence type="ECO:0000256" key="1">
    <source>
        <dbReference type="ARBA" id="ARBA00004141"/>
    </source>
</evidence>
<dbReference type="Proteomes" id="UP001152888">
    <property type="component" value="Unassembled WGS sequence"/>
</dbReference>
<keyword evidence="5" id="KW-0769">Symport</keyword>
<protein>
    <recommendedName>
        <fullName evidence="11">Putative inorganic phosphate cotransporter</fullName>
    </recommendedName>
</protein>